<dbReference type="EMBL" id="FWEV01000337">
    <property type="protein sequence ID" value="SLM33147.1"/>
    <property type="molecule type" value="Genomic_DNA"/>
</dbReference>
<reference evidence="2 3" key="1">
    <citation type="submission" date="2017-03" db="EMBL/GenBank/DDBJ databases">
        <authorList>
            <person name="Afonso C.L."/>
            <person name="Miller P.J."/>
            <person name="Scott M.A."/>
            <person name="Spackman E."/>
            <person name="Goraichik I."/>
            <person name="Dimitrov K.M."/>
            <person name="Suarez D.L."/>
            <person name="Swayne D.E."/>
        </authorList>
    </citation>
    <scope>NUCLEOTIDE SEQUENCE [LARGE SCALE GENOMIC DNA]</scope>
    <source>
        <strain evidence="2">PRJEB14757</strain>
    </source>
</reference>
<organism evidence="2 3">
    <name type="scientific">Desulfamplus magnetovallimortis</name>
    <dbReference type="NCBI Taxonomy" id="1246637"/>
    <lineage>
        <taxon>Bacteria</taxon>
        <taxon>Pseudomonadati</taxon>
        <taxon>Thermodesulfobacteriota</taxon>
        <taxon>Desulfobacteria</taxon>
        <taxon>Desulfobacterales</taxon>
        <taxon>Desulfobacteraceae</taxon>
        <taxon>Desulfamplus</taxon>
    </lineage>
</organism>
<dbReference type="RefSeq" id="WP_080803301.1">
    <property type="nucleotide sequence ID" value="NZ_LT828544.1"/>
</dbReference>
<dbReference type="InterPro" id="IPR011004">
    <property type="entry name" value="Trimer_LpxA-like_sf"/>
</dbReference>
<dbReference type="PANTHER" id="PTHR23416:SF78">
    <property type="entry name" value="LIPOPOLYSACCHARIDE BIOSYNTHESIS O-ACETYL TRANSFERASE WBBJ-RELATED"/>
    <property type="match status" value="1"/>
</dbReference>
<keyword evidence="1" id="KW-1133">Transmembrane helix</keyword>
<dbReference type="SUPFAM" id="SSF51161">
    <property type="entry name" value="Trimeric LpxA-like enzymes"/>
    <property type="match status" value="1"/>
</dbReference>
<dbReference type="Gene3D" id="2.160.10.10">
    <property type="entry name" value="Hexapeptide repeat proteins"/>
    <property type="match status" value="1"/>
</dbReference>
<dbReference type="Pfam" id="PF00132">
    <property type="entry name" value="Hexapep"/>
    <property type="match status" value="1"/>
</dbReference>
<feature type="transmembrane region" description="Helical" evidence="1">
    <location>
        <begin position="22"/>
        <end position="43"/>
    </location>
</feature>
<dbReference type="CDD" id="cd04647">
    <property type="entry name" value="LbH_MAT_like"/>
    <property type="match status" value="1"/>
</dbReference>
<gene>
    <name evidence="2" type="ORF">MTBBW1_900014</name>
</gene>
<dbReference type="STRING" id="1246637.MTBBW1_900014"/>
<protein>
    <submittedName>
        <fullName evidence="2">Putative Galactoside acetyltransferase</fullName>
    </submittedName>
</protein>
<accession>A0A1W1HKW0</accession>
<dbReference type="PANTHER" id="PTHR23416">
    <property type="entry name" value="SIALIC ACID SYNTHASE-RELATED"/>
    <property type="match status" value="1"/>
</dbReference>
<proteinExistence type="predicted"/>
<dbReference type="AlphaFoldDB" id="A0A1W1HKW0"/>
<dbReference type="Proteomes" id="UP000191931">
    <property type="component" value="Unassembled WGS sequence"/>
</dbReference>
<keyword evidence="2" id="KW-0808">Transferase</keyword>
<evidence type="ECO:0000313" key="3">
    <source>
        <dbReference type="Proteomes" id="UP000191931"/>
    </source>
</evidence>
<dbReference type="InterPro" id="IPR001451">
    <property type="entry name" value="Hexapep"/>
</dbReference>
<dbReference type="GO" id="GO:0016740">
    <property type="term" value="F:transferase activity"/>
    <property type="evidence" value="ECO:0007669"/>
    <property type="project" value="UniProtKB-KW"/>
</dbReference>
<name>A0A1W1HKW0_9BACT</name>
<keyword evidence="3" id="KW-1185">Reference proteome</keyword>
<evidence type="ECO:0000313" key="2">
    <source>
        <dbReference type="EMBL" id="SLM33147.1"/>
    </source>
</evidence>
<keyword evidence="1" id="KW-0472">Membrane</keyword>
<sequence length="206" mass="23130">MKNLHNKYFKYILQRAFKEPHLILPATIALLNGYFYKILFFCLRKKVKIGKLFRVYGSFNLSGCGKVEIGDNCFFTSKIFRKTSLITTTSNAFIKIGNNVGLSGTVLQCSDRIIIEDWCNIADAYIVDSSAHHLSAKRRDLDNQSVPKESVHISKNVWISTNVTICKGVFIGQNSVIGACSLIRKNIPANSFYAGIPAQFIKKIPN</sequence>
<evidence type="ECO:0000256" key="1">
    <source>
        <dbReference type="SAM" id="Phobius"/>
    </source>
</evidence>
<dbReference type="InterPro" id="IPR051159">
    <property type="entry name" value="Hexapeptide_acetyltransf"/>
</dbReference>
<keyword evidence="1" id="KW-0812">Transmembrane</keyword>
<dbReference type="OrthoDB" id="9815592at2"/>